<name>A0ABR3SK26_9PEZI</name>
<protein>
    <submittedName>
        <fullName evidence="2">Uncharacterized protein</fullName>
    </submittedName>
</protein>
<dbReference type="EMBL" id="JAJVDC020000125">
    <property type="protein sequence ID" value="KAL1623029.1"/>
    <property type="molecule type" value="Genomic_DNA"/>
</dbReference>
<sequence length="534" mass="59905">MGQISYQPQERRKTSRTPRKLSKDPVRALKRLGSRRKAREERTAEAHYSPLPFQDPQPPIPELHIPHLDQPETGAFSDFKPLSTVIECIGLALPYEPTYYRDPCHQVSGSPHSGDELYGPQKTGIHGQQTQPHGEHAPTSVASTICVAEMFEAAPDTDAMWDLLPQLFESQQFSYSRLRDLFQTANRVGDVQELPIPPAIMPSEVHTDSEAETIIETAPRSPSRMTSASAQIELVDLYSDEGRIFNLQHDTWYAVNVARTSVNIQVEWNRSDYIDSLGPSARKLREWIQVSGTEGKAYASTIEDYVKMCWPKLARFLDLFIDFLLDPAPTSDPIDVQPGLTLTMARQDDSIEIRATGDTTDLVRLIQQLAWLATALRRNSDASRLLAASVTIQTTESALSIRAEPLRPLEDGGEDDVPGSCWLPMFRGRVLARGFPVPERRGGEPGVELCCDVLDLLPGPPWFDLRRCKGGVALVSETAAIIPYGKDGEAGSIRWHYMEASRKELTMEEVERRFAGEVQKTDIWDLWPRREFVG</sequence>
<reference evidence="2 3" key="1">
    <citation type="submission" date="2024-02" db="EMBL/GenBank/DDBJ databases">
        <title>De novo assembly and annotation of 12 fungi associated with fruit tree decline syndrome in Ontario, Canada.</title>
        <authorList>
            <person name="Sulman M."/>
            <person name="Ellouze W."/>
            <person name="Ilyukhin E."/>
        </authorList>
    </citation>
    <scope>NUCLEOTIDE SEQUENCE [LARGE SCALE GENOMIC DNA]</scope>
    <source>
        <strain evidence="2 3">M1-105</strain>
    </source>
</reference>
<evidence type="ECO:0000256" key="1">
    <source>
        <dbReference type="SAM" id="MobiDB-lite"/>
    </source>
</evidence>
<accession>A0ABR3SK26</accession>
<evidence type="ECO:0000313" key="2">
    <source>
        <dbReference type="EMBL" id="KAL1623029.1"/>
    </source>
</evidence>
<evidence type="ECO:0000313" key="3">
    <source>
        <dbReference type="Proteomes" id="UP001521116"/>
    </source>
</evidence>
<feature type="compositionally biased region" description="Basic residues" evidence="1">
    <location>
        <begin position="28"/>
        <end position="37"/>
    </location>
</feature>
<gene>
    <name evidence="2" type="ORF">SLS56_008440</name>
</gene>
<organism evidence="2 3">
    <name type="scientific">Neofusicoccum ribis</name>
    <dbReference type="NCBI Taxonomy" id="45134"/>
    <lineage>
        <taxon>Eukaryota</taxon>
        <taxon>Fungi</taxon>
        <taxon>Dikarya</taxon>
        <taxon>Ascomycota</taxon>
        <taxon>Pezizomycotina</taxon>
        <taxon>Dothideomycetes</taxon>
        <taxon>Dothideomycetes incertae sedis</taxon>
        <taxon>Botryosphaeriales</taxon>
        <taxon>Botryosphaeriaceae</taxon>
        <taxon>Neofusicoccum</taxon>
    </lineage>
</organism>
<dbReference type="Proteomes" id="UP001521116">
    <property type="component" value="Unassembled WGS sequence"/>
</dbReference>
<comment type="caution">
    <text evidence="2">The sequence shown here is derived from an EMBL/GenBank/DDBJ whole genome shotgun (WGS) entry which is preliminary data.</text>
</comment>
<proteinExistence type="predicted"/>
<keyword evidence="3" id="KW-1185">Reference proteome</keyword>
<feature type="region of interest" description="Disordered" evidence="1">
    <location>
        <begin position="107"/>
        <end position="137"/>
    </location>
</feature>
<feature type="region of interest" description="Disordered" evidence="1">
    <location>
        <begin position="1"/>
        <end position="56"/>
    </location>
</feature>